<evidence type="ECO:0000313" key="3">
    <source>
        <dbReference type="Proteomes" id="UP001597374"/>
    </source>
</evidence>
<reference evidence="3" key="1">
    <citation type="journal article" date="2019" name="Int. J. Syst. Evol. Microbiol.">
        <title>The Global Catalogue of Microorganisms (GCM) 10K type strain sequencing project: providing services to taxonomists for standard genome sequencing and annotation.</title>
        <authorList>
            <consortium name="The Broad Institute Genomics Platform"/>
            <consortium name="The Broad Institute Genome Sequencing Center for Infectious Disease"/>
            <person name="Wu L."/>
            <person name="Ma J."/>
        </authorList>
    </citation>
    <scope>NUCLEOTIDE SEQUENCE [LARGE SCALE GENOMIC DNA]</scope>
    <source>
        <strain evidence="3">CGMCC 4.1782</strain>
    </source>
</reference>
<evidence type="ECO:0000256" key="1">
    <source>
        <dbReference type="SAM" id="Phobius"/>
    </source>
</evidence>
<protein>
    <recommendedName>
        <fullName evidence="4">Glycine zipper family protein</fullName>
    </recommendedName>
</protein>
<keyword evidence="1" id="KW-0812">Transmembrane</keyword>
<organism evidence="2 3">
    <name type="scientific">Pontibacter ruber</name>
    <dbReference type="NCBI Taxonomy" id="1343895"/>
    <lineage>
        <taxon>Bacteria</taxon>
        <taxon>Pseudomonadati</taxon>
        <taxon>Bacteroidota</taxon>
        <taxon>Cytophagia</taxon>
        <taxon>Cytophagales</taxon>
        <taxon>Hymenobacteraceae</taxon>
        <taxon>Pontibacter</taxon>
    </lineage>
</organism>
<dbReference type="EMBL" id="JBHUIM010000002">
    <property type="protein sequence ID" value="MFD2247030.1"/>
    <property type="molecule type" value="Genomic_DNA"/>
</dbReference>
<feature type="transmembrane region" description="Helical" evidence="1">
    <location>
        <begin position="38"/>
        <end position="59"/>
    </location>
</feature>
<sequence length="71" mass="7719">MKTLAKFLFPIGYRWSIIFYAILGGLIGYLIAGDTITSADIVTGVLLGVFVGTIGGTIFKEVIEHHPHKKV</sequence>
<evidence type="ECO:0008006" key="4">
    <source>
        <dbReference type="Google" id="ProtNLM"/>
    </source>
</evidence>
<name>A0ABW5D172_9BACT</name>
<gene>
    <name evidence="2" type="ORF">ACFSKP_12240</name>
</gene>
<keyword evidence="1" id="KW-0472">Membrane</keyword>
<dbReference type="RefSeq" id="WP_250432235.1">
    <property type="nucleotide sequence ID" value="NZ_JALPRR010000006.1"/>
</dbReference>
<evidence type="ECO:0000313" key="2">
    <source>
        <dbReference type="EMBL" id="MFD2247030.1"/>
    </source>
</evidence>
<dbReference type="Proteomes" id="UP001597374">
    <property type="component" value="Unassembled WGS sequence"/>
</dbReference>
<feature type="transmembrane region" description="Helical" evidence="1">
    <location>
        <begin position="12"/>
        <end position="32"/>
    </location>
</feature>
<accession>A0ABW5D172</accession>
<proteinExistence type="predicted"/>
<keyword evidence="1" id="KW-1133">Transmembrane helix</keyword>
<comment type="caution">
    <text evidence="2">The sequence shown here is derived from an EMBL/GenBank/DDBJ whole genome shotgun (WGS) entry which is preliminary data.</text>
</comment>
<keyword evidence="3" id="KW-1185">Reference proteome</keyword>